<keyword evidence="3" id="KW-0813">Transport</keyword>
<feature type="region of interest" description="Disordered" evidence="9">
    <location>
        <begin position="1208"/>
        <end position="1439"/>
    </location>
</feature>
<feature type="repeat" description="ANK" evidence="8">
    <location>
        <begin position="2468"/>
        <end position="2501"/>
    </location>
</feature>
<keyword evidence="6" id="KW-0406">Ion transport</keyword>
<feature type="domain" description="Cyclic nucleotide-binding" evidence="11">
    <location>
        <begin position="210"/>
        <end position="314"/>
    </location>
</feature>
<keyword evidence="13" id="KW-1185">Reference proteome</keyword>
<comment type="subcellular location">
    <subcellularLocation>
        <location evidence="1">Membrane</location>
        <topology evidence="1">Multi-pass membrane protein</topology>
    </subcellularLocation>
</comment>
<comment type="caution">
    <text evidence="12">The sequence shown here is derived from an EMBL/GenBank/DDBJ whole genome shotgun (WGS) entry which is preliminary data.</text>
</comment>
<feature type="compositionally biased region" description="Acidic residues" evidence="9">
    <location>
        <begin position="763"/>
        <end position="785"/>
    </location>
</feature>
<evidence type="ECO:0000256" key="5">
    <source>
        <dbReference type="ARBA" id="ARBA00022989"/>
    </source>
</evidence>
<feature type="compositionally biased region" description="Pro residues" evidence="9">
    <location>
        <begin position="1209"/>
        <end position="1218"/>
    </location>
</feature>
<evidence type="ECO:0000259" key="11">
    <source>
        <dbReference type="PROSITE" id="PS50042"/>
    </source>
</evidence>
<dbReference type="GO" id="GO:0005249">
    <property type="term" value="F:voltage-gated potassium channel activity"/>
    <property type="evidence" value="ECO:0007669"/>
    <property type="project" value="InterPro"/>
</dbReference>
<feature type="compositionally biased region" description="Polar residues" evidence="9">
    <location>
        <begin position="2178"/>
        <end position="2194"/>
    </location>
</feature>
<feature type="transmembrane region" description="Helical" evidence="10">
    <location>
        <begin position="79"/>
        <end position="96"/>
    </location>
</feature>
<dbReference type="SUPFAM" id="SSF81324">
    <property type="entry name" value="Voltage-gated potassium channels"/>
    <property type="match status" value="1"/>
</dbReference>
<evidence type="ECO:0000256" key="7">
    <source>
        <dbReference type="ARBA" id="ARBA00023136"/>
    </source>
</evidence>
<dbReference type="SMART" id="SM00248">
    <property type="entry name" value="ANK"/>
    <property type="match status" value="16"/>
</dbReference>
<feature type="transmembrane region" description="Helical" evidence="10">
    <location>
        <begin position="1852"/>
        <end position="1875"/>
    </location>
</feature>
<comment type="similarity">
    <text evidence="2">Belongs to the potassium channel family. Plant (TC 1.A.1.4) subfamily.</text>
</comment>
<dbReference type="PROSITE" id="PS50088">
    <property type="entry name" value="ANK_REPEAT"/>
    <property type="match status" value="6"/>
</dbReference>
<evidence type="ECO:0000256" key="9">
    <source>
        <dbReference type="SAM" id="MobiDB-lite"/>
    </source>
</evidence>
<feature type="region of interest" description="Disordered" evidence="9">
    <location>
        <begin position="959"/>
        <end position="992"/>
    </location>
</feature>
<evidence type="ECO:0000256" key="10">
    <source>
        <dbReference type="SAM" id="Phobius"/>
    </source>
</evidence>
<keyword evidence="7 10" id="KW-0472">Membrane</keyword>
<dbReference type="OrthoDB" id="426293at2759"/>
<dbReference type="SUPFAM" id="SSF51206">
    <property type="entry name" value="cAMP-binding domain-like"/>
    <property type="match status" value="2"/>
</dbReference>
<sequence>MHEMNNDLTTNVRLIAAGKFALVLFVVPHWVCCVWIILAEGWHSWGGAGGVQLPAWPAQFELVTGNINLNPNTLKEAERYLLAIFMSFGGLSGLGYPDLHLTRESEILLATGTMLLHTVFYAFVLGTLFHYFARTDENEVHFKTLLKACEGFCEDRKLPPALAASVTAHYRFQQRKQSSSTDRIFAQMPRTLQMEVSIEQYRREMDGTWAFFGCVPQFLNAIVLKLRERFIPPSQTLFRRGDGALELSWCLAGMLSVTGKDGLFLPPIRSDLGAGQLVGEVAFFLGIAQPHTIAASASTEVMLAYVTTAVFEEIGSFYPEQIQHVKRAVLRKYGLDKNGLDLPNATSLSDGSRDHDEQEDFDRLRESIRLVIVERNEELIADMTAAVEAGDLQEIRSLIERGLDINILTYDGRSALHLAAEVGLAPALNLLTELGADMNHRDRWGATPLEAAVDRKQGVAADVLKSRGAKLDLSRPAHRLHGAVRRGDMDEILLLLSLDLSINVVDPDLRTALHVAAALGNDLVAKLLISSLADVGALDRWGCSPLDDAIRGQRKLVVQLLIRASAQPNKKTIATDLTRYAKDANVDTLQFMLDTGITTLDAYAAVPHYDGRTGLHYAACSGSISTIYLLFAALMNVNMVDRWGRTPLIDALETKSEIAALLSHLGARRTAGIDASAALSAKLDEALLLDMSDVMGDLGERTQARRMMLARVLKAQRELEIALKKSASVLRNLTRERIALAHLLRGTADRWIVTYGVDAGDTDGSDDACSDSDDGTGDESDDEAPDGAARVAATADTSAADAAHSALAAKRFVRVSLQLPRAEEGLLALHRLMRERLDAAGGAASDEQQRRVAEHLAVRALLVQDLELAPDEADRSLDEIYAQLERMLNAKTTAPHGMGIQIDAPDEPSVRARASSRRGSSSVHGGGLGGGKRRSIGDGGAGAQAAALLEMGMQARQSIGHAHLKDPRAAAMSQRRRSVDQHARASSAIDGGGRKPVFISQLGVTVLFTSATLVRALARRGADDVEQLERRRKMTVADADVAAASPSRWRHARSFSSMTIPDRAAQAGALGGGGGRAGALLRPADALAADDGEARALPPNPATASAEPRPISAIVSLTAAATIRREDERAAVRCAALFFEQLLGVFELPAGAAGVADAVARPAGGARAPKQVRLSDVRRLRARLGESGSQQITALHEYLKHAALAFAPAPEPAQPPPSSRDVTPDASMRGAYTPLRHKRRSASTSPPTRSRRVSDLKPWLEAEPTAEPTVSGAAERMTLDGALGGTRDGTSDGSADGREPAGATKVAGGQQPASPNALSPAADQRELSGGAAAGDEPGAQPGADGQRARIDPPAEAAPPAASLRRWRSVAAHVGRAAADGAPPDAAAAAAVALPPPPPPPPPPPLPLPLPPPPPTAASPTAERSPKAERSPPQRKVRKSKAAAAALLNEEHFFPAVAAWILSTSIDAVDADDAARPSVAAVHPTSELDVAGAGTHAAIVPLALGLLTGLGKVDKGLLQIDTPAEASPASEEQLVLPLAASAAGAGVPKAAVGAAERATLVEMVESSVWSDVALLAIADRIEQRLSASRLSRSDEVRPAALLAIVAQVVPLPHGTRADMLTDVCSARLGVEFAADATAPTNDKRGRGRGVQPQEPLTWAALEATLREAVAAGRSSGAWAPAGAALIGSASGAAAAAHEGIALKPWYILSVNSRTHAALYLAFLAATTVDCMVMPIEVSFIDRTSKMRWLVHARLGMDVYFLARIVANFATSFINDKGVEVVDPRACRAAYLSRGCFFDMLAAIPFNIVILGVGATPMQFFTSRVPRILNFRYVYARYRQWSATIDDDDLTSGVLSTMLTFLFTLHLLTAVMVQLGYSNYIQGRTFQTWSEVFQERDLEYGAHMRTWWHPESGVVRDYLVSYYQTTAIITTVGGVAPSNLAEFGFQTLSLLISMTVYAVVVGNLSSLVMKQDEEIVSRRAQLELVQGYVGHIRVPKALKQRLTRFFQARFKSRSLSSIPPDAIQLGLPMELQIEVAKVTNRAVVEAAVILQSCSRGFVDRLSSLMQERAPEAESVIFRALEACKELFFVAAGMIELYDDHPPDEEPVVSGTCTFGDTVGDVPFVFAVRHVQNARAAADMETRMFVLPSTGYQEVLKSFPGMHDVVMENAIHKHEAASHGLKSSRSGTSQRSRLTSERSLSFGVTSVTGSEHQSIASSAADVAADRLHVTLEAAKKRRANLMHIRLCFACARGELAKVRTLLSMPASDVNATDQLGRTALHLAACVGSAEIIQLLIGCNANINAVDGRGATPLVDALDAGHEDAVARLAKLGGRRGPLDMSHVMCEHALVDGGSLKLRTLTQHGVDLNCQTPIEQRTALHVAAAAGSLENVRALLAGGAFVNQRDARGKTPLDESVLAHHDFCSQLLLERAAELGSIDPATCLNQAVFDGDVQHLARLIRFRCNINAADDYGRTPLHLAASCKRVSAMQFLLEQEGLDVNAEDVYGHTPLDDATREEREDKTKVVSALLLSSGAQLGSGIDHTAMQSFRNNGLEEVHLAREAEQLAITEQLLADASALRDWTEAERADLIDVRARIEAAISLEEKRGAVLADEQPELFELITAFAMRQRVQHEHLALDVEPSIEEWIKEGTDTTLEALLALRKAVGSLLSHHDALRDVRRDPIGRLAEVRYRPPETEDGTSDAKKSDGPQKPADDALRTL</sequence>
<feature type="region of interest" description="Disordered" evidence="9">
    <location>
        <begin position="2173"/>
        <end position="2194"/>
    </location>
</feature>
<evidence type="ECO:0000313" key="13">
    <source>
        <dbReference type="Proteomes" id="UP000751190"/>
    </source>
</evidence>
<evidence type="ECO:0000256" key="3">
    <source>
        <dbReference type="ARBA" id="ARBA00022448"/>
    </source>
</evidence>
<dbReference type="InterPro" id="IPR000595">
    <property type="entry name" value="cNMP-bd_dom"/>
</dbReference>
<dbReference type="CDD" id="cd00038">
    <property type="entry name" value="CAP_ED"/>
    <property type="match status" value="2"/>
</dbReference>
<evidence type="ECO:0000256" key="1">
    <source>
        <dbReference type="ARBA" id="ARBA00004141"/>
    </source>
</evidence>
<evidence type="ECO:0000256" key="8">
    <source>
        <dbReference type="PROSITE-ProRule" id="PRU00023"/>
    </source>
</evidence>
<organism evidence="12 13">
    <name type="scientific">Diacronema lutheri</name>
    <name type="common">Unicellular marine alga</name>
    <name type="synonym">Monochrysis lutheri</name>
    <dbReference type="NCBI Taxonomy" id="2081491"/>
    <lineage>
        <taxon>Eukaryota</taxon>
        <taxon>Haptista</taxon>
        <taxon>Haptophyta</taxon>
        <taxon>Pavlovophyceae</taxon>
        <taxon>Pavlovales</taxon>
        <taxon>Pavlovaceae</taxon>
        <taxon>Diacronema</taxon>
    </lineage>
</organism>
<feature type="transmembrane region" description="Helical" evidence="10">
    <location>
        <begin position="1715"/>
        <end position="1738"/>
    </location>
</feature>
<evidence type="ECO:0000313" key="12">
    <source>
        <dbReference type="EMBL" id="KAG8457487.1"/>
    </source>
</evidence>
<gene>
    <name evidence="12" type="ORF">KFE25_003791</name>
</gene>
<feature type="region of interest" description="Disordered" evidence="9">
    <location>
        <begin position="2683"/>
        <end position="2717"/>
    </location>
</feature>
<dbReference type="InterPro" id="IPR018490">
    <property type="entry name" value="cNMP-bd_dom_sf"/>
</dbReference>
<dbReference type="Gene3D" id="1.10.287.70">
    <property type="match status" value="1"/>
</dbReference>
<dbReference type="Pfam" id="PF12796">
    <property type="entry name" value="Ank_2"/>
    <property type="match status" value="6"/>
</dbReference>
<feature type="repeat" description="ANK" evidence="8">
    <location>
        <begin position="411"/>
        <end position="443"/>
    </location>
</feature>
<feature type="domain" description="Cyclic nucleotide-binding" evidence="11">
    <location>
        <begin position="2047"/>
        <end position="2170"/>
    </location>
</feature>
<dbReference type="Pfam" id="PF00520">
    <property type="entry name" value="Ion_trans"/>
    <property type="match status" value="1"/>
</dbReference>
<dbReference type="InterPro" id="IPR036770">
    <property type="entry name" value="Ankyrin_rpt-contain_sf"/>
</dbReference>
<feature type="repeat" description="ANK" evidence="8">
    <location>
        <begin position="2371"/>
        <end position="2403"/>
    </location>
</feature>
<feature type="transmembrane region" description="Helical" evidence="10">
    <location>
        <begin position="1946"/>
        <end position="1967"/>
    </location>
</feature>
<dbReference type="InterPro" id="IPR005821">
    <property type="entry name" value="Ion_trans_dom"/>
</dbReference>
<feature type="compositionally biased region" description="Low complexity" evidence="9">
    <location>
        <begin position="911"/>
        <end position="923"/>
    </location>
</feature>
<feature type="transmembrane region" description="Helical" evidence="10">
    <location>
        <begin position="108"/>
        <end position="133"/>
    </location>
</feature>
<dbReference type="Gene3D" id="2.60.120.10">
    <property type="entry name" value="Jelly Rolls"/>
    <property type="match status" value="2"/>
</dbReference>
<feature type="repeat" description="ANK" evidence="8">
    <location>
        <begin position="2272"/>
        <end position="2304"/>
    </location>
</feature>
<dbReference type="PROSITE" id="PS50042">
    <property type="entry name" value="CNMP_BINDING_3"/>
    <property type="match status" value="2"/>
</dbReference>
<accession>A0A8J5XBA5</accession>
<dbReference type="PANTHER" id="PTHR45743">
    <property type="entry name" value="POTASSIUM CHANNEL AKT1"/>
    <property type="match status" value="1"/>
</dbReference>
<feature type="repeat" description="ANK" evidence="8">
    <location>
        <begin position="508"/>
        <end position="540"/>
    </location>
</feature>
<evidence type="ECO:0000256" key="2">
    <source>
        <dbReference type="ARBA" id="ARBA00007929"/>
    </source>
</evidence>
<feature type="transmembrane region" description="Helical" evidence="10">
    <location>
        <begin position="1793"/>
        <end position="1813"/>
    </location>
</feature>
<dbReference type="InterPro" id="IPR002110">
    <property type="entry name" value="Ankyrin_rpt"/>
</dbReference>
<evidence type="ECO:0000256" key="6">
    <source>
        <dbReference type="ARBA" id="ARBA00023065"/>
    </source>
</evidence>
<dbReference type="Gene3D" id="1.25.40.20">
    <property type="entry name" value="Ankyrin repeat-containing domain"/>
    <property type="match status" value="6"/>
</dbReference>
<feature type="transmembrane region" description="Helical" evidence="10">
    <location>
        <begin position="20"/>
        <end position="38"/>
    </location>
</feature>
<feature type="region of interest" description="Disordered" evidence="9">
    <location>
        <begin position="763"/>
        <end position="787"/>
    </location>
</feature>
<proteinExistence type="inferred from homology"/>
<feature type="compositionally biased region" description="Low complexity" evidence="9">
    <location>
        <begin position="1369"/>
        <end position="1392"/>
    </location>
</feature>
<dbReference type="SUPFAM" id="SSF48403">
    <property type="entry name" value="Ankyrin repeat"/>
    <property type="match status" value="2"/>
</dbReference>
<protein>
    <recommendedName>
        <fullName evidence="11">Cyclic nucleotide-binding domain-containing protein</fullName>
    </recommendedName>
</protein>
<dbReference type="InterPro" id="IPR045319">
    <property type="entry name" value="KAT/AKT"/>
</dbReference>
<dbReference type="InterPro" id="IPR014710">
    <property type="entry name" value="RmlC-like_jellyroll"/>
</dbReference>
<keyword evidence="8" id="KW-0040">ANK repeat</keyword>
<feature type="region of interest" description="Disordered" evidence="9">
    <location>
        <begin position="896"/>
        <end position="939"/>
    </location>
</feature>
<dbReference type="PROSITE" id="PS50297">
    <property type="entry name" value="ANK_REP_REGION"/>
    <property type="match status" value="6"/>
</dbReference>
<feature type="compositionally biased region" description="Pro residues" evidence="9">
    <location>
        <begin position="1393"/>
        <end position="1416"/>
    </location>
</feature>
<dbReference type="Proteomes" id="UP000751190">
    <property type="component" value="Unassembled WGS sequence"/>
</dbReference>
<reference evidence="12" key="1">
    <citation type="submission" date="2021-05" db="EMBL/GenBank/DDBJ databases">
        <title>The genome of the haptophyte Pavlova lutheri (Diacronema luteri, Pavlovales) - a model for lipid biosynthesis in eukaryotic algae.</title>
        <authorList>
            <person name="Hulatt C.J."/>
            <person name="Posewitz M.C."/>
        </authorList>
    </citation>
    <scope>NUCLEOTIDE SEQUENCE</scope>
    <source>
        <strain evidence="12">NIVA-4/92</strain>
    </source>
</reference>
<dbReference type="EMBL" id="JAGTXO010000069">
    <property type="protein sequence ID" value="KAG8457487.1"/>
    <property type="molecule type" value="Genomic_DNA"/>
</dbReference>
<evidence type="ECO:0000256" key="4">
    <source>
        <dbReference type="ARBA" id="ARBA00022692"/>
    </source>
</evidence>
<name>A0A8J5XBA5_DIALT</name>
<keyword evidence="5 10" id="KW-1133">Transmembrane helix</keyword>
<keyword evidence="4 10" id="KW-0812">Transmembrane</keyword>
<dbReference type="PANTHER" id="PTHR45743:SF2">
    <property type="entry name" value="POTASSIUM CHANNEL AKT1"/>
    <property type="match status" value="1"/>
</dbReference>
<feature type="repeat" description="ANK" evidence="8">
    <location>
        <begin position="610"/>
        <end position="642"/>
    </location>
</feature>
<dbReference type="GO" id="GO:0016020">
    <property type="term" value="C:membrane"/>
    <property type="evidence" value="ECO:0007669"/>
    <property type="project" value="UniProtKB-SubCell"/>
</dbReference>
<dbReference type="SMART" id="SM00100">
    <property type="entry name" value="cNMP"/>
    <property type="match status" value="2"/>
</dbReference>